<evidence type="ECO:0000256" key="2">
    <source>
        <dbReference type="ARBA" id="ARBA00022827"/>
    </source>
</evidence>
<feature type="domain" description="2Fe-2S ferredoxin-type" evidence="4">
    <location>
        <begin position="235"/>
        <end position="330"/>
    </location>
</feature>
<dbReference type="SUPFAM" id="SSF54292">
    <property type="entry name" value="2Fe-2S ferredoxin-like"/>
    <property type="match status" value="1"/>
</dbReference>
<dbReference type="PROSITE" id="PS51384">
    <property type="entry name" value="FAD_FR"/>
    <property type="match status" value="1"/>
</dbReference>
<evidence type="ECO:0000313" key="6">
    <source>
        <dbReference type="EMBL" id="OWQ54081.1"/>
    </source>
</evidence>
<feature type="transmembrane region" description="Helical" evidence="3">
    <location>
        <begin position="198"/>
        <end position="223"/>
    </location>
</feature>
<dbReference type="Pfam" id="PF00175">
    <property type="entry name" value="NAD_binding_1"/>
    <property type="match status" value="1"/>
</dbReference>
<dbReference type="InterPro" id="IPR001709">
    <property type="entry name" value="Flavoprot_Pyr_Nucl_cyt_Rdtase"/>
</dbReference>
<dbReference type="AlphaFoldDB" id="A0A246HN82"/>
<dbReference type="PANTHER" id="PTHR43644:SF1">
    <property type="entry name" value="NAD(P)H-FLAVIN REDUCTASE"/>
    <property type="match status" value="1"/>
</dbReference>
<dbReference type="PANTHER" id="PTHR43644">
    <property type="entry name" value="NA(+)-TRANSLOCATING NADH-QUINONE REDUCTASE SUBUNIT"/>
    <property type="match status" value="1"/>
</dbReference>
<dbReference type="EMBL" id="NIVS01000020">
    <property type="protein sequence ID" value="OWQ54081.1"/>
    <property type="molecule type" value="Genomic_DNA"/>
</dbReference>
<organism evidence="6 7">
    <name type="scientific">Stenotrophomonas maltophilia</name>
    <name type="common">Pseudomonas maltophilia</name>
    <name type="synonym">Xanthomonas maltophilia</name>
    <dbReference type="NCBI Taxonomy" id="40324"/>
    <lineage>
        <taxon>Bacteria</taxon>
        <taxon>Pseudomonadati</taxon>
        <taxon>Pseudomonadota</taxon>
        <taxon>Gammaproteobacteria</taxon>
        <taxon>Lysobacterales</taxon>
        <taxon>Lysobacteraceae</taxon>
        <taxon>Stenotrophomonas</taxon>
        <taxon>Stenotrophomonas maltophilia group</taxon>
    </lineage>
</organism>
<dbReference type="PROSITE" id="PS51085">
    <property type="entry name" value="2FE2S_FER_2"/>
    <property type="match status" value="1"/>
</dbReference>
<evidence type="ECO:0000256" key="1">
    <source>
        <dbReference type="ARBA" id="ARBA00022630"/>
    </source>
</evidence>
<dbReference type="InterPro" id="IPR039261">
    <property type="entry name" value="FNR_nucleotide-bd"/>
</dbReference>
<dbReference type="Gene3D" id="2.40.30.10">
    <property type="entry name" value="Translation factors"/>
    <property type="match status" value="1"/>
</dbReference>
<dbReference type="SUPFAM" id="SSF52343">
    <property type="entry name" value="Ferredoxin reductase-like, C-terminal NADP-linked domain"/>
    <property type="match status" value="1"/>
</dbReference>
<accession>A0A246HN82</accession>
<protein>
    <recommendedName>
        <fullName evidence="8">Na(+)-translocating NADH-quinone reductase subunit F</fullName>
    </recommendedName>
</protein>
<keyword evidence="3" id="KW-0472">Membrane</keyword>
<dbReference type="SUPFAM" id="SSF63380">
    <property type="entry name" value="Riboflavin synthase domain-like"/>
    <property type="match status" value="1"/>
</dbReference>
<gene>
    <name evidence="6" type="ORF">CEE60_10550</name>
</gene>
<evidence type="ECO:0000259" key="5">
    <source>
        <dbReference type="PROSITE" id="PS51384"/>
    </source>
</evidence>
<keyword evidence="3" id="KW-0812">Transmembrane</keyword>
<keyword evidence="1" id="KW-0285">Flavoprotein</keyword>
<dbReference type="Proteomes" id="UP000198157">
    <property type="component" value="Unassembled WGS sequence"/>
</dbReference>
<dbReference type="GO" id="GO:0016491">
    <property type="term" value="F:oxidoreductase activity"/>
    <property type="evidence" value="ECO:0007669"/>
    <property type="project" value="InterPro"/>
</dbReference>
<keyword evidence="3" id="KW-1133">Transmembrane helix</keyword>
<dbReference type="Gene3D" id="3.10.20.30">
    <property type="match status" value="1"/>
</dbReference>
<keyword evidence="2" id="KW-0274">FAD</keyword>
<dbReference type="InterPro" id="IPR017938">
    <property type="entry name" value="Riboflavin_synthase-like_b-brl"/>
</dbReference>
<evidence type="ECO:0008006" key="8">
    <source>
        <dbReference type="Google" id="ProtNLM"/>
    </source>
</evidence>
<dbReference type="GO" id="GO:0051536">
    <property type="term" value="F:iron-sulfur cluster binding"/>
    <property type="evidence" value="ECO:0007669"/>
    <property type="project" value="InterPro"/>
</dbReference>
<dbReference type="InterPro" id="IPR036010">
    <property type="entry name" value="2Fe-2S_ferredoxin-like_sf"/>
</dbReference>
<evidence type="ECO:0000256" key="3">
    <source>
        <dbReference type="SAM" id="Phobius"/>
    </source>
</evidence>
<dbReference type="OrthoDB" id="9806195at2"/>
<evidence type="ECO:0000259" key="4">
    <source>
        <dbReference type="PROSITE" id="PS51085"/>
    </source>
</evidence>
<dbReference type="Gene3D" id="3.40.50.80">
    <property type="entry name" value="Nucleotide-binding domain of ferredoxin-NADP reductase (FNR) module"/>
    <property type="match status" value="1"/>
</dbReference>
<name>A0A246HN82_STEMA</name>
<feature type="domain" description="FAD-binding FR-type" evidence="5">
    <location>
        <begin position="333"/>
        <end position="473"/>
    </location>
</feature>
<dbReference type="InterPro" id="IPR012675">
    <property type="entry name" value="Beta-grasp_dom_sf"/>
</dbReference>
<comment type="caution">
    <text evidence="6">The sequence shown here is derived from an EMBL/GenBank/DDBJ whole genome shotgun (WGS) entry which is preliminary data.</text>
</comment>
<dbReference type="PRINTS" id="PR00371">
    <property type="entry name" value="FPNCR"/>
</dbReference>
<proteinExistence type="predicted"/>
<evidence type="ECO:0000313" key="7">
    <source>
        <dbReference type="Proteomes" id="UP000198157"/>
    </source>
</evidence>
<dbReference type="CDD" id="cd00207">
    <property type="entry name" value="fer2"/>
    <property type="match status" value="1"/>
</dbReference>
<dbReference type="InterPro" id="IPR017927">
    <property type="entry name" value="FAD-bd_FR_type"/>
</dbReference>
<sequence>MTPWMRTLHRWLGLIVGLQFLLWLGSGLMMSLLDPQKINGTAHRAAEPALPAWPATTLAPAEALRAARNEAATLDTGWLLDQPVYRLLSPQGTELIDAYSGKRIEIDPRWALRLAQASYRGSGVPADPVHLEKTLETRAHPDPVWRVDFGDEAGTSVYVSAQSGQVLEHRNDTWRLFDIFWMLHIMDYTERANFNNPLVVGMGIGGLWLSLTGLWLLVASVHLREFIPRRWRRRRQLAVFAPGGTHLRTVTAASGDSVYVALAREGVHLPSNCGGGQSCGLCEVRVRGAASRATAADRAHLPAAKLKVGSRLACNLVVDEDLEIEVAGGASLWTEHWATVEKVEAVTPFLREIHLRPDHPADAQFQPGCYLQLHVPEYTVARSGLWHPAEHRQDWDRLSLPPTLHNRSEVRRSYSLSSPVGDVQGRLLLLARFSPGWQDNKRHPPGKGSTYLYTLREGDRVRYSGPFGDFALSGGAREKVFIGAGAGMAPLRAMIHQRLGEGGQERIHYWYGARNARDCPYDLQMQALAQRHANFSWHPVWSEQAGGAWAGRDGAAAHVHEVMHAHLLQAHPELSACEFYLCGPPAMLAATRQLLQRLGVDEARIAYDDFKI</sequence>
<dbReference type="InterPro" id="IPR001041">
    <property type="entry name" value="2Fe-2S_ferredoxin-type"/>
</dbReference>
<dbReference type="Pfam" id="PF00111">
    <property type="entry name" value="Fer2"/>
    <property type="match status" value="1"/>
</dbReference>
<reference evidence="6 7" key="1">
    <citation type="submission" date="2017-06" db="EMBL/GenBank/DDBJ databases">
        <authorList>
            <person name="Kim H.J."/>
            <person name="Triplett B.A."/>
        </authorList>
    </citation>
    <scope>NUCLEOTIDE SEQUENCE [LARGE SCALE GENOMIC DNA]</scope>
    <source>
        <strain evidence="6 7">13146</strain>
    </source>
</reference>
<dbReference type="InterPro" id="IPR001433">
    <property type="entry name" value="OxRdtase_FAD/NAD-bd"/>
</dbReference>